<keyword evidence="5 7" id="KW-1133">Transmembrane helix</keyword>
<dbReference type="GO" id="GO:0005886">
    <property type="term" value="C:plasma membrane"/>
    <property type="evidence" value="ECO:0007669"/>
    <property type="project" value="UniProtKB-SubCell"/>
</dbReference>
<accession>A0A9D2HU63</accession>
<evidence type="ECO:0000256" key="5">
    <source>
        <dbReference type="ARBA" id="ARBA00022989"/>
    </source>
</evidence>
<evidence type="ECO:0000256" key="6">
    <source>
        <dbReference type="ARBA" id="ARBA00023136"/>
    </source>
</evidence>
<evidence type="ECO:0000313" key="11">
    <source>
        <dbReference type="Proteomes" id="UP000823862"/>
    </source>
</evidence>
<keyword evidence="10" id="KW-0012">Acyltransferase</keyword>
<evidence type="ECO:0000256" key="7">
    <source>
        <dbReference type="SAM" id="Phobius"/>
    </source>
</evidence>
<keyword evidence="8" id="KW-0732">Signal</keyword>
<name>A0A9D2HU63_9BACE</name>
<dbReference type="Pfam" id="PF01757">
    <property type="entry name" value="Acyl_transf_3"/>
    <property type="match status" value="1"/>
</dbReference>
<keyword evidence="10" id="KW-0808">Transferase</keyword>
<evidence type="ECO:0000256" key="4">
    <source>
        <dbReference type="ARBA" id="ARBA00022692"/>
    </source>
</evidence>
<feature type="transmembrane region" description="Helical" evidence="7">
    <location>
        <begin position="246"/>
        <end position="268"/>
    </location>
</feature>
<organism evidence="10 11">
    <name type="scientific">Candidatus Bacteroides avicola</name>
    <dbReference type="NCBI Taxonomy" id="2838468"/>
    <lineage>
        <taxon>Bacteria</taxon>
        <taxon>Pseudomonadati</taxon>
        <taxon>Bacteroidota</taxon>
        <taxon>Bacteroidia</taxon>
        <taxon>Bacteroidales</taxon>
        <taxon>Bacteroidaceae</taxon>
        <taxon>Bacteroides</taxon>
    </lineage>
</organism>
<dbReference type="EMBL" id="DWZI01000023">
    <property type="protein sequence ID" value="HJA85359.1"/>
    <property type="molecule type" value="Genomic_DNA"/>
</dbReference>
<comment type="similarity">
    <text evidence="2">Belongs to the acyltransferase 3 family.</text>
</comment>
<feature type="transmembrane region" description="Helical" evidence="7">
    <location>
        <begin position="312"/>
        <end position="333"/>
    </location>
</feature>
<feature type="transmembrane region" description="Helical" evidence="7">
    <location>
        <begin position="186"/>
        <end position="208"/>
    </location>
</feature>
<dbReference type="PANTHER" id="PTHR40074:SF2">
    <property type="entry name" value="O-ACETYLTRANSFERASE WECH"/>
    <property type="match status" value="1"/>
</dbReference>
<evidence type="ECO:0000256" key="1">
    <source>
        <dbReference type="ARBA" id="ARBA00004651"/>
    </source>
</evidence>
<keyword evidence="4 7" id="KW-0812">Transmembrane</keyword>
<evidence type="ECO:0000256" key="3">
    <source>
        <dbReference type="ARBA" id="ARBA00022475"/>
    </source>
</evidence>
<feature type="domain" description="Acyltransferase 3" evidence="9">
    <location>
        <begin position="6"/>
        <end position="365"/>
    </location>
</feature>
<feature type="transmembrane region" description="Helical" evidence="7">
    <location>
        <begin position="214"/>
        <end position="234"/>
    </location>
</feature>
<reference evidence="10" key="2">
    <citation type="submission" date="2021-04" db="EMBL/GenBank/DDBJ databases">
        <authorList>
            <person name="Gilroy R."/>
        </authorList>
    </citation>
    <scope>NUCLEOTIDE SEQUENCE</scope>
    <source>
        <strain evidence="10">ChiHjej12B11-9795</strain>
    </source>
</reference>
<reference evidence="10" key="1">
    <citation type="journal article" date="2021" name="PeerJ">
        <title>Extensive microbial diversity within the chicken gut microbiome revealed by metagenomics and culture.</title>
        <authorList>
            <person name="Gilroy R."/>
            <person name="Ravi A."/>
            <person name="Getino M."/>
            <person name="Pursley I."/>
            <person name="Horton D.L."/>
            <person name="Alikhan N.F."/>
            <person name="Baker D."/>
            <person name="Gharbi K."/>
            <person name="Hall N."/>
            <person name="Watson M."/>
            <person name="Adriaenssens E.M."/>
            <person name="Foster-Nyarko E."/>
            <person name="Jarju S."/>
            <person name="Secka A."/>
            <person name="Antonio M."/>
            <person name="Oren A."/>
            <person name="Chaudhuri R.R."/>
            <person name="La Ragione R."/>
            <person name="Hildebrand F."/>
            <person name="Pallen M.J."/>
        </authorList>
    </citation>
    <scope>NUCLEOTIDE SEQUENCE</scope>
    <source>
        <strain evidence="10">ChiHjej12B11-9795</strain>
    </source>
</reference>
<keyword evidence="6 7" id="KW-0472">Membrane</keyword>
<gene>
    <name evidence="10" type="ORF">H9950_04050</name>
</gene>
<proteinExistence type="inferred from homology"/>
<dbReference type="GO" id="GO:0009246">
    <property type="term" value="P:enterobacterial common antigen biosynthetic process"/>
    <property type="evidence" value="ECO:0007669"/>
    <property type="project" value="TreeGrafter"/>
</dbReference>
<comment type="subcellular location">
    <subcellularLocation>
        <location evidence="1">Cell membrane</location>
        <topology evidence="1">Multi-pass membrane protein</topology>
    </subcellularLocation>
</comment>
<dbReference type="Proteomes" id="UP000823862">
    <property type="component" value="Unassembled WGS sequence"/>
</dbReference>
<feature type="chain" id="PRO_5038789243" evidence="8">
    <location>
        <begin position="25"/>
        <end position="382"/>
    </location>
</feature>
<dbReference type="AlphaFoldDB" id="A0A9D2HU63"/>
<evidence type="ECO:0000313" key="10">
    <source>
        <dbReference type="EMBL" id="HJA85359.1"/>
    </source>
</evidence>
<feature type="signal peptide" evidence="8">
    <location>
        <begin position="1"/>
        <end position="24"/>
    </location>
</feature>
<sequence>MKKQIVWLDAVRLLAFFFLLCCHAADPFYATATYANADAGGPVDPAMLTWGERWMAFVRPCVPLFVMITGALMFPVRQSMGAFYKKRILRVLWPFLIWSVLYYLFPWITGLLGLDKSIVYTCFIWAESDSQSFQSSLANILRIPYTFSFIAQHMWYIYMLIGLYLYMPIFSAWVERATKRQMQVVLGLWGLSTFLPYFHQFVSTYAFGTCTWNSFGLFYYFAGFNGYLLLGHYLRYHVNWSWSRTWPVALVLLVAGFLVTYLGYGYIMSLPDKTPEMIELFWTYNTINVACMSAAWFLLLKHVSLPAESKAGRMLANLTFCGFGIYMVHYFFVGLCYQIIQTFALPVCLRIPASALLIFAFSWILVSVVKKAMGRRAVYLMG</sequence>
<feature type="transmembrane region" description="Helical" evidence="7">
    <location>
        <begin position="155"/>
        <end position="174"/>
    </location>
</feature>
<comment type="caution">
    <text evidence="10">The sequence shown here is derived from an EMBL/GenBank/DDBJ whole genome shotgun (WGS) entry which is preliminary data.</text>
</comment>
<evidence type="ECO:0000259" key="9">
    <source>
        <dbReference type="Pfam" id="PF01757"/>
    </source>
</evidence>
<dbReference type="GO" id="GO:0016413">
    <property type="term" value="F:O-acetyltransferase activity"/>
    <property type="evidence" value="ECO:0007669"/>
    <property type="project" value="TreeGrafter"/>
</dbReference>
<feature type="transmembrane region" description="Helical" evidence="7">
    <location>
        <begin position="339"/>
        <end position="366"/>
    </location>
</feature>
<feature type="transmembrane region" description="Helical" evidence="7">
    <location>
        <begin position="280"/>
        <end position="300"/>
    </location>
</feature>
<feature type="transmembrane region" description="Helical" evidence="7">
    <location>
        <begin position="56"/>
        <end position="76"/>
    </location>
</feature>
<keyword evidence="3" id="KW-1003">Cell membrane</keyword>
<dbReference type="PANTHER" id="PTHR40074">
    <property type="entry name" value="O-ACETYLTRANSFERASE WECH"/>
    <property type="match status" value="1"/>
</dbReference>
<evidence type="ECO:0000256" key="8">
    <source>
        <dbReference type="SAM" id="SignalP"/>
    </source>
</evidence>
<dbReference type="InterPro" id="IPR002656">
    <property type="entry name" value="Acyl_transf_3_dom"/>
</dbReference>
<feature type="transmembrane region" description="Helical" evidence="7">
    <location>
        <begin position="88"/>
        <end position="105"/>
    </location>
</feature>
<protein>
    <submittedName>
        <fullName evidence="10">Acyltransferase</fullName>
    </submittedName>
</protein>
<evidence type="ECO:0000256" key="2">
    <source>
        <dbReference type="ARBA" id="ARBA00007400"/>
    </source>
</evidence>